<dbReference type="InterPro" id="IPR005754">
    <property type="entry name" value="Sortase"/>
</dbReference>
<dbReference type="RefSeq" id="WP_378287723.1">
    <property type="nucleotide sequence ID" value="NZ_JBHSON010000075.1"/>
</dbReference>
<dbReference type="InterPro" id="IPR023365">
    <property type="entry name" value="Sortase_dom-sf"/>
</dbReference>
<dbReference type="Pfam" id="PF04203">
    <property type="entry name" value="Sortase"/>
    <property type="match status" value="1"/>
</dbReference>
<dbReference type="Proteomes" id="UP001596074">
    <property type="component" value="Unassembled WGS sequence"/>
</dbReference>
<dbReference type="SUPFAM" id="SSF63817">
    <property type="entry name" value="Sortase"/>
    <property type="match status" value="1"/>
</dbReference>
<keyword evidence="3" id="KW-0472">Membrane</keyword>
<name>A0ABW1AAV3_9ACTN</name>
<dbReference type="Gene3D" id="2.40.260.10">
    <property type="entry name" value="Sortase"/>
    <property type="match status" value="1"/>
</dbReference>
<feature type="transmembrane region" description="Helical" evidence="3">
    <location>
        <begin position="281"/>
        <end position="301"/>
    </location>
</feature>
<feature type="region of interest" description="Disordered" evidence="2">
    <location>
        <begin position="1"/>
        <end position="30"/>
    </location>
</feature>
<comment type="caution">
    <text evidence="4">The sequence shown here is derived from an EMBL/GenBank/DDBJ whole genome shotgun (WGS) entry which is preliminary data.</text>
</comment>
<protein>
    <submittedName>
        <fullName evidence="4">Sortase</fullName>
    </submittedName>
</protein>
<dbReference type="InterPro" id="IPR042003">
    <property type="entry name" value="Sortase_E"/>
</dbReference>
<reference evidence="5" key="1">
    <citation type="journal article" date="2019" name="Int. J. Syst. Evol. Microbiol.">
        <title>The Global Catalogue of Microorganisms (GCM) 10K type strain sequencing project: providing services to taxonomists for standard genome sequencing and annotation.</title>
        <authorList>
            <consortium name="The Broad Institute Genomics Platform"/>
            <consortium name="The Broad Institute Genome Sequencing Center for Infectious Disease"/>
            <person name="Wu L."/>
            <person name="Ma J."/>
        </authorList>
    </citation>
    <scope>NUCLEOTIDE SEQUENCE [LARGE SCALE GENOMIC DNA]</scope>
    <source>
        <strain evidence="5">KCTC 42087</strain>
    </source>
</reference>
<dbReference type="EMBL" id="JBHSON010000075">
    <property type="protein sequence ID" value="MFC5751761.1"/>
    <property type="molecule type" value="Genomic_DNA"/>
</dbReference>
<feature type="transmembrane region" description="Helical" evidence="3">
    <location>
        <begin position="39"/>
        <end position="59"/>
    </location>
</feature>
<proteinExistence type="predicted"/>
<gene>
    <name evidence="4" type="ORF">ACFPZN_39625</name>
</gene>
<evidence type="ECO:0000313" key="4">
    <source>
        <dbReference type="EMBL" id="MFC5751761.1"/>
    </source>
</evidence>
<keyword evidence="3" id="KW-0812">Transmembrane</keyword>
<feature type="compositionally biased region" description="Basic and acidic residues" evidence="2">
    <location>
        <begin position="1"/>
        <end position="19"/>
    </location>
</feature>
<evidence type="ECO:0000313" key="5">
    <source>
        <dbReference type="Proteomes" id="UP001596074"/>
    </source>
</evidence>
<feature type="transmembrane region" description="Helical" evidence="3">
    <location>
        <begin position="255"/>
        <end position="275"/>
    </location>
</feature>
<organism evidence="4 5">
    <name type="scientific">Actinomadura rugatobispora</name>
    <dbReference type="NCBI Taxonomy" id="1994"/>
    <lineage>
        <taxon>Bacteria</taxon>
        <taxon>Bacillati</taxon>
        <taxon>Actinomycetota</taxon>
        <taxon>Actinomycetes</taxon>
        <taxon>Streptosporangiales</taxon>
        <taxon>Thermomonosporaceae</taxon>
        <taxon>Actinomadura</taxon>
    </lineage>
</organism>
<evidence type="ECO:0000256" key="2">
    <source>
        <dbReference type="SAM" id="MobiDB-lite"/>
    </source>
</evidence>
<keyword evidence="3" id="KW-1133">Transmembrane helix</keyword>
<evidence type="ECO:0000256" key="3">
    <source>
        <dbReference type="SAM" id="Phobius"/>
    </source>
</evidence>
<keyword evidence="5" id="KW-1185">Reference proteome</keyword>
<dbReference type="CDD" id="cd05830">
    <property type="entry name" value="Sortase_E"/>
    <property type="match status" value="1"/>
</dbReference>
<sequence>MIEAVKDRTAPGEDPDGGRRRLPPGPAAPVPWTRRRVRALAAVWTAAVVLSAALVVYGLGGLMESRQQRALLDDMRGDIARAVGLQQTLFAKQETPRVPGYGEPVAIVQIPRLKLQQVIVEGADPGGTQAGPAHVAGTAGPGQPGNSVVAGRRHGFGAPFLRLTSLRPGDDIIVFTVQGQALYKVRSVARTNLSRRDVQAPSRDDRLTLITSASWAPWESGRAYVVVAAMSGLPYPATPQATLSEGHDGRHGDPAALPLFLLFGGGFAGAAYASVMLYRRWLMVSTYVLSAPVLVALLVLATEAGTRLLPAWT</sequence>
<evidence type="ECO:0000256" key="1">
    <source>
        <dbReference type="ARBA" id="ARBA00022801"/>
    </source>
</evidence>
<keyword evidence="1" id="KW-0378">Hydrolase</keyword>
<accession>A0ABW1AAV3</accession>